<feature type="transmembrane region" description="Helical" evidence="1">
    <location>
        <begin position="60"/>
        <end position="80"/>
    </location>
</feature>
<evidence type="ECO:0000256" key="1">
    <source>
        <dbReference type="SAM" id="Phobius"/>
    </source>
</evidence>
<keyword evidence="1" id="KW-0812">Transmembrane</keyword>
<dbReference type="Pfam" id="PF13843">
    <property type="entry name" value="DDE_Tnp_1_7"/>
    <property type="match status" value="1"/>
</dbReference>
<keyword evidence="1" id="KW-0472">Membrane</keyword>
<dbReference type="EMBL" id="GGMS01010075">
    <property type="protein sequence ID" value="MBY79278.1"/>
    <property type="molecule type" value="Transcribed_RNA"/>
</dbReference>
<reference evidence="3" key="1">
    <citation type="submission" date="2018-04" db="EMBL/GenBank/DDBJ databases">
        <title>Transcriptome assembly of Sipha flava.</title>
        <authorList>
            <person name="Scully E.D."/>
            <person name="Geib S.M."/>
            <person name="Palmer N.A."/>
            <person name="Koch K."/>
            <person name="Bradshaw J."/>
            <person name="Heng-Moss T."/>
            <person name="Sarath G."/>
        </authorList>
    </citation>
    <scope>NUCLEOTIDE SEQUENCE</scope>
</reference>
<dbReference type="AlphaFoldDB" id="A0A2S2QNH2"/>
<proteinExistence type="predicted"/>
<feature type="domain" description="PiggyBac transposable element-derived protein" evidence="2">
    <location>
        <begin position="1"/>
        <end position="73"/>
    </location>
</feature>
<evidence type="ECO:0000259" key="2">
    <source>
        <dbReference type="Pfam" id="PF13843"/>
    </source>
</evidence>
<gene>
    <name evidence="3" type="primary">PGBD4_35</name>
    <name evidence="3" type="ORF">g.24181</name>
</gene>
<keyword evidence="1" id="KW-1133">Transmembrane helix</keyword>
<accession>A0A2S2QNH2</accession>
<name>A0A2S2QNH2_9HEMI</name>
<sequence>MLSTKHNDNVINTTNKYGNKIVKPKVVFDYNKVKGFVDISDLRGSYHSPLRRSLKWYRKVAFELLLNTSLLNALSLFTTVTGNKMGVIKFREIILKSLMQKSQIS</sequence>
<dbReference type="InterPro" id="IPR029526">
    <property type="entry name" value="PGBD"/>
</dbReference>
<organism evidence="3">
    <name type="scientific">Sipha flava</name>
    <name type="common">yellow sugarcane aphid</name>
    <dbReference type="NCBI Taxonomy" id="143950"/>
    <lineage>
        <taxon>Eukaryota</taxon>
        <taxon>Metazoa</taxon>
        <taxon>Ecdysozoa</taxon>
        <taxon>Arthropoda</taxon>
        <taxon>Hexapoda</taxon>
        <taxon>Insecta</taxon>
        <taxon>Pterygota</taxon>
        <taxon>Neoptera</taxon>
        <taxon>Paraneoptera</taxon>
        <taxon>Hemiptera</taxon>
        <taxon>Sternorrhyncha</taxon>
        <taxon>Aphidomorpha</taxon>
        <taxon>Aphidoidea</taxon>
        <taxon>Aphididae</taxon>
        <taxon>Sipha</taxon>
    </lineage>
</organism>
<dbReference type="OrthoDB" id="6602143at2759"/>
<evidence type="ECO:0000313" key="3">
    <source>
        <dbReference type="EMBL" id="MBY79278.1"/>
    </source>
</evidence>
<protein>
    <submittedName>
        <fullName evidence="3">PiggyBac transposable element-derived protein 4</fullName>
    </submittedName>
</protein>